<dbReference type="AlphaFoldDB" id="A0A4P6LWZ9"/>
<evidence type="ECO:0000256" key="1">
    <source>
        <dbReference type="ARBA" id="ARBA00007137"/>
    </source>
</evidence>
<evidence type="ECO:0000256" key="3">
    <source>
        <dbReference type="ARBA" id="ARBA00022679"/>
    </source>
</evidence>
<evidence type="ECO:0000313" key="5">
    <source>
        <dbReference type="Proteomes" id="UP000289794"/>
    </source>
</evidence>
<dbReference type="Gene3D" id="3.20.20.480">
    <property type="entry name" value="Trimethylamine methyltransferase-like"/>
    <property type="match status" value="1"/>
</dbReference>
<dbReference type="Proteomes" id="UP000289794">
    <property type="component" value="Chromosome"/>
</dbReference>
<evidence type="ECO:0000256" key="2">
    <source>
        <dbReference type="ARBA" id="ARBA00022603"/>
    </source>
</evidence>
<dbReference type="RefSeq" id="WP_130180992.1">
    <property type="nucleotide sequence ID" value="NZ_CP035945.1"/>
</dbReference>
<gene>
    <name evidence="4" type="ORF">PMF13cell1_02627</name>
</gene>
<organism evidence="4 5">
    <name type="scientific">Blautia producta</name>
    <dbReference type="NCBI Taxonomy" id="33035"/>
    <lineage>
        <taxon>Bacteria</taxon>
        <taxon>Bacillati</taxon>
        <taxon>Bacillota</taxon>
        <taxon>Clostridia</taxon>
        <taxon>Lachnospirales</taxon>
        <taxon>Lachnospiraceae</taxon>
        <taxon>Blautia</taxon>
    </lineage>
</organism>
<accession>A0A4P6LWZ9</accession>
<dbReference type="EMBL" id="CP035945">
    <property type="protein sequence ID" value="QBE97074.1"/>
    <property type="molecule type" value="Genomic_DNA"/>
</dbReference>
<keyword evidence="2" id="KW-0489">Methyltransferase</keyword>
<proteinExistence type="inferred from homology"/>
<dbReference type="Pfam" id="PF06253">
    <property type="entry name" value="MTTB"/>
    <property type="match status" value="1"/>
</dbReference>
<dbReference type="InterPro" id="IPR010426">
    <property type="entry name" value="MTTB_MeTrfase"/>
</dbReference>
<dbReference type="GO" id="GO:0015948">
    <property type="term" value="P:methanogenesis"/>
    <property type="evidence" value="ECO:0007669"/>
    <property type="project" value="InterPro"/>
</dbReference>
<comment type="similarity">
    <text evidence="1">Belongs to the trimethylamine methyltransferase family.</text>
</comment>
<sequence length="472" mass="51858">MNDNVKKIHEASMMILQKTGMKFCHPDAVQILKNHGIRTDGDVAYFTEEQIMDLVKKAPSVAPLYASDSRYDMQIGGNRRYNGPCGGATFIMDKDGQTRHALFSDFIKLIKLFEGNPSYCLNGGLACQPDDIPTDSYITLLALASMLHTQKCIFAAAGDYESMETLIQMACIRFAVTAEELKEKPRVCTIANTNTPLYLDKTMTETILTMAKYHQPVIIASAAMAGTTAPVTLAGMIALVNAEVLATIALAQMAEPGTPVIYGSQSTNADMATGAIAIGSPEGALSYKYCAEMAKFYGLPSRAGGSLSDAKTFNVQAGYESMMTCMACKESGINIMTQSAGIINSYLAVSYEKLITDFEILDFTDRYMKDIHADADTIPIDLIHEVGHAGQYLIEEHTLEYCRKELFAPNVSVRGAVADPRGQLDVNIEKRMTRLLETYKKPEVPAEIRRDLKTLLLKQNIEEKYLNMAIDS</sequence>
<name>A0A4P6LWZ9_9FIRM</name>
<dbReference type="GO" id="GO:0008168">
    <property type="term" value="F:methyltransferase activity"/>
    <property type="evidence" value="ECO:0007669"/>
    <property type="project" value="UniProtKB-KW"/>
</dbReference>
<keyword evidence="3" id="KW-0808">Transferase</keyword>
<protein>
    <recommendedName>
        <fullName evidence="6">Trimethylamine methyltransferase</fullName>
    </recommendedName>
</protein>
<evidence type="ECO:0008006" key="6">
    <source>
        <dbReference type="Google" id="ProtNLM"/>
    </source>
</evidence>
<dbReference type="GO" id="GO:0032259">
    <property type="term" value="P:methylation"/>
    <property type="evidence" value="ECO:0007669"/>
    <property type="project" value="UniProtKB-KW"/>
</dbReference>
<reference evidence="4 5" key="1">
    <citation type="submission" date="2019-01" db="EMBL/GenBank/DDBJ databases">
        <title>PMF-metabolizing Aryl O-demethylase.</title>
        <authorList>
            <person name="Kim M."/>
        </authorList>
    </citation>
    <scope>NUCLEOTIDE SEQUENCE [LARGE SCALE GENOMIC DNA]</scope>
    <source>
        <strain evidence="4 5">PMF1</strain>
    </source>
</reference>
<dbReference type="InterPro" id="IPR038601">
    <property type="entry name" value="MttB-like_sf"/>
</dbReference>
<dbReference type="KEGG" id="bpro:PMF13cell1_02627"/>
<evidence type="ECO:0000313" key="4">
    <source>
        <dbReference type="EMBL" id="QBE97074.1"/>
    </source>
</evidence>